<sequence>MIRVVTLDGFQDGDVDALCKLLFQAFNLGAELAGELPLPEEARRQDGTYDAALLLDEAETVKLVADDKLLYVTHSSLFQPSGPVGTPPTHGFAQFGGQRAVVTTSLFPKVLEEGSDEFRKRLAKQAVHEMGALWELHSCIDPKCSMHPPWTEGFAANHEPVLCTFCREKSEERIRMAKT</sequence>
<dbReference type="RefSeq" id="WP_050726132.1">
    <property type="nucleotide sequence ID" value="NZ_CP012332.1"/>
</dbReference>
<dbReference type="Gene3D" id="3.40.390.10">
    <property type="entry name" value="Collagenase (Catalytic Domain)"/>
    <property type="match status" value="1"/>
</dbReference>
<dbReference type="AlphaFoldDB" id="A0A0K1PFJ6"/>
<dbReference type="GO" id="GO:0008237">
    <property type="term" value="F:metallopeptidase activity"/>
    <property type="evidence" value="ECO:0007669"/>
    <property type="project" value="InterPro"/>
</dbReference>
<dbReference type="STRING" id="1391653.AKJ08_2271"/>
<dbReference type="PATRIC" id="fig|1391653.3.peg.2370"/>
<dbReference type="EMBL" id="CP012332">
    <property type="protein sequence ID" value="AKU91884.1"/>
    <property type="molecule type" value="Genomic_DNA"/>
</dbReference>
<gene>
    <name evidence="1" type="ORF">AKJ08_2271</name>
</gene>
<evidence type="ECO:0000313" key="1">
    <source>
        <dbReference type="EMBL" id="AKU91884.1"/>
    </source>
</evidence>
<evidence type="ECO:0000313" key="2">
    <source>
        <dbReference type="Proteomes" id="UP000055590"/>
    </source>
</evidence>
<protein>
    <submittedName>
        <fullName evidence="1">Uncharacterized protein</fullName>
    </submittedName>
</protein>
<name>A0A0K1PFJ6_9BACT</name>
<reference evidence="1 2" key="1">
    <citation type="submission" date="2015-08" db="EMBL/GenBank/DDBJ databases">
        <authorList>
            <person name="Babu N.S."/>
            <person name="Beckwith C.J."/>
            <person name="Beseler K.G."/>
            <person name="Brison A."/>
            <person name="Carone J.V."/>
            <person name="Caskin T.P."/>
            <person name="Diamond M."/>
            <person name="Durham M.E."/>
            <person name="Foxe J.M."/>
            <person name="Go M."/>
            <person name="Henderson B.A."/>
            <person name="Jones I.B."/>
            <person name="McGettigan J.A."/>
            <person name="Micheletti S.J."/>
            <person name="Nasrallah M.E."/>
            <person name="Ortiz D."/>
            <person name="Piller C.R."/>
            <person name="Privatt S.R."/>
            <person name="Schneider S.L."/>
            <person name="Sharp S."/>
            <person name="Smith T.C."/>
            <person name="Stanton J.D."/>
            <person name="Ullery H.E."/>
            <person name="Wilson R.J."/>
            <person name="Serrano M.G."/>
            <person name="Buck G."/>
            <person name="Lee V."/>
            <person name="Wang Y."/>
            <person name="Carvalho R."/>
            <person name="Voegtly L."/>
            <person name="Shi R."/>
            <person name="Duckworth R."/>
            <person name="Johnson A."/>
            <person name="Loviza R."/>
            <person name="Walstead R."/>
            <person name="Shah Z."/>
            <person name="Kiflezghi M."/>
            <person name="Wade K."/>
            <person name="Ball S.L."/>
            <person name="Bradley K.W."/>
            <person name="Asai D.J."/>
            <person name="Bowman C.A."/>
            <person name="Russell D.A."/>
            <person name="Pope W.H."/>
            <person name="Jacobs-Sera D."/>
            <person name="Hendrix R.W."/>
            <person name="Hatfull G.F."/>
        </authorList>
    </citation>
    <scope>NUCLEOTIDE SEQUENCE [LARGE SCALE GENOMIC DNA]</scope>
    <source>
        <strain evidence="1 2">DSM 27710</strain>
    </source>
</reference>
<dbReference type="OrthoDB" id="5502794at2"/>
<keyword evidence="2" id="KW-1185">Reference proteome</keyword>
<dbReference type="Proteomes" id="UP000055590">
    <property type="component" value="Chromosome"/>
</dbReference>
<organism evidence="1 2">
    <name type="scientific">Vulgatibacter incomptus</name>
    <dbReference type="NCBI Taxonomy" id="1391653"/>
    <lineage>
        <taxon>Bacteria</taxon>
        <taxon>Pseudomonadati</taxon>
        <taxon>Myxococcota</taxon>
        <taxon>Myxococcia</taxon>
        <taxon>Myxococcales</taxon>
        <taxon>Cystobacterineae</taxon>
        <taxon>Vulgatibacteraceae</taxon>
        <taxon>Vulgatibacter</taxon>
    </lineage>
</organism>
<accession>A0A0K1PFJ6</accession>
<dbReference type="KEGG" id="vin:AKJ08_2271"/>
<dbReference type="InterPro" id="IPR024079">
    <property type="entry name" value="MetalloPept_cat_dom_sf"/>
</dbReference>
<proteinExistence type="predicted"/>